<accession>A0A9D1G5Q2</accession>
<dbReference type="Proteomes" id="UP000886876">
    <property type="component" value="Unassembled WGS sequence"/>
</dbReference>
<name>A0A9D1G5Q2_9FIRM</name>
<proteinExistence type="predicted"/>
<sequence length="123" mass="13438">MTTGELISAVGSAMQEAYEQLERRSLESCLTGCFELRDDSGGPVYVPRTITLSYPGPNGEELIRSPLAALMGHGVMNMEYVKVTLPLPEGETGGGELELHFRLRESPEGVARIETELNRRSAL</sequence>
<evidence type="ECO:0000313" key="1">
    <source>
        <dbReference type="EMBL" id="HIS97818.1"/>
    </source>
</evidence>
<protein>
    <submittedName>
        <fullName evidence="1">Uncharacterized protein</fullName>
    </submittedName>
</protein>
<gene>
    <name evidence="1" type="ORF">IAD42_07585</name>
</gene>
<comment type="caution">
    <text evidence="1">The sequence shown here is derived from an EMBL/GenBank/DDBJ whole genome shotgun (WGS) entry which is preliminary data.</text>
</comment>
<reference evidence="1" key="1">
    <citation type="submission" date="2020-10" db="EMBL/GenBank/DDBJ databases">
        <authorList>
            <person name="Gilroy R."/>
        </authorList>
    </citation>
    <scope>NUCLEOTIDE SEQUENCE</scope>
    <source>
        <strain evidence="1">ChiHecec3B27-6122</strain>
    </source>
</reference>
<dbReference type="AlphaFoldDB" id="A0A9D1G5Q2"/>
<organism evidence="1 2">
    <name type="scientific">Candidatus Scatomorpha pullistercoris</name>
    <dbReference type="NCBI Taxonomy" id="2840929"/>
    <lineage>
        <taxon>Bacteria</taxon>
        <taxon>Bacillati</taxon>
        <taxon>Bacillota</taxon>
        <taxon>Clostridia</taxon>
        <taxon>Eubacteriales</taxon>
        <taxon>Candidatus Scatomorpha</taxon>
    </lineage>
</organism>
<evidence type="ECO:0000313" key="2">
    <source>
        <dbReference type="Proteomes" id="UP000886876"/>
    </source>
</evidence>
<reference evidence="1" key="2">
    <citation type="journal article" date="2021" name="PeerJ">
        <title>Extensive microbial diversity within the chicken gut microbiome revealed by metagenomics and culture.</title>
        <authorList>
            <person name="Gilroy R."/>
            <person name="Ravi A."/>
            <person name="Getino M."/>
            <person name="Pursley I."/>
            <person name="Horton D.L."/>
            <person name="Alikhan N.F."/>
            <person name="Baker D."/>
            <person name="Gharbi K."/>
            <person name="Hall N."/>
            <person name="Watson M."/>
            <person name="Adriaenssens E.M."/>
            <person name="Foster-Nyarko E."/>
            <person name="Jarju S."/>
            <person name="Secka A."/>
            <person name="Antonio M."/>
            <person name="Oren A."/>
            <person name="Chaudhuri R.R."/>
            <person name="La Ragione R."/>
            <person name="Hildebrand F."/>
            <person name="Pallen M.J."/>
        </authorList>
    </citation>
    <scope>NUCLEOTIDE SEQUENCE</scope>
    <source>
        <strain evidence="1">ChiHecec3B27-6122</strain>
    </source>
</reference>
<dbReference type="EMBL" id="DVJS01000188">
    <property type="protein sequence ID" value="HIS97818.1"/>
    <property type="molecule type" value="Genomic_DNA"/>
</dbReference>